<dbReference type="InterPro" id="IPR016729">
    <property type="entry name" value="FADD"/>
</dbReference>
<evidence type="ECO:0000259" key="2">
    <source>
        <dbReference type="PROSITE" id="PS50168"/>
    </source>
</evidence>
<evidence type="ECO:0000313" key="3">
    <source>
        <dbReference type="EMBL" id="CAD5115085.1"/>
    </source>
</evidence>
<organism evidence="3 4">
    <name type="scientific">Dimorphilus gyrociliatus</name>
    <dbReference type="NCBI Taxonomy" id="2664684"/>
    <lineage>
        <taxon>Eukaryota</taxon>
        <taxon>Metazoa</taxon>
        <taxon>Spiralia</taxon>
        <taxon>Lophotrochozoa</taxon>
        <taxon>Annelida</taxon>
        <taxon>Polychaeta</taxon>
        <taxon>Polychaeta incertae sedis</taxon>
        <taxon>Dinophilidae</taxon>
        <taxon>Dimorphilus</taxon>
    </lineage>
</organism>
<dbReference type="GO" id="GO:0005123">
    <property type="term" value="F:death receptor binding"/>
    <property type="evidence" value="ECO:0007669"/>
    <property type="project" value="TreeGrafter"/>
</dbReference>
<dbReference type="AlphaFoldDB" id="A0A7I8VGF7"/>
<dbReference type="GO" id="GO:0045089">
    <property type="term" value="P:positive regulation of innate immune response"/>
    <property type="evidence" value="ECO:0007669"/>
    <property type="project" value="TreeGrafter"/>
</dbReference>
<dbReference type="InterPro" id="IPR011029">
    <property type="entry name" value="DEATH-like_dom_sf"/>
</dbReference>
<dbReference type="EMBL" id="CAJFCJ010000005">
    <property type="protein sequence ID" value="CAD5115085.1"/>
    <property type="molecule type" value="Genomic_DNA"/>
</dbReference>
<protein>
    <submittedName>
        <fullName evidence="3">Uncharacterized protein</fullName>
    </submittedName>
</protein>
<name>A0A7I8VGF7_9ANNE</name>
<dbReference type="GO" id="GO:0031265">
    <property type="term" value="C:CD95 death-inducing signaling complex"/>
    <property type="evidence" value="ECO:0007669"/>
    <property type="project" value="TreeGrafter"/>
</dbReference>
<proteinExistence type="predicted"/>
<feature type="domain" description="DED" evidence="2">
    <location>
        <begin position="3"/>
        <end position="81"/>
    </location>
</feature>
<accession>A0A7I8VGF7</accession>
<dbReference type="OrthoDB" id="100767at2759"/>
<dbReference type="SUPFAM" id="SSF47986">
    <property type="entry name" value="DEATH domain"/>
    <property type="match status" value="2"/>
</dbReference>
<dbReference type="PROSITE" id="PS50017">
    <property type="entry name" value="DEATH_DOMAIN"/>
    <property type="match status" value="1"/>
</dbReference>
<evidence type="ECO:0000313" key="4">
    <source>
        <dbReference type="Proteomes" id="UP000549394"/>
    </source>
</evidence>
<dbReference type="PANTHER" id="PTHR15077">
    <property type="entry name" value="FAS-ASSOCIATING DEATH DOMAIN-CONTAINING PROTEIN FADD"/>
    <property type="match status" value="1"/>
</dbReference>
<sequence>MEPFNLMLVDLSRKLRKEDFESIKFCCQKVIPAGRLEQVDTPLQLWVLLQERADLSPDNTQILTDLIKSTGRSDLLQIIEAYDNKTYTNCQHSAPSSSYKQEVASKGKIVEIEREIELIVSEIGRDWKRFARKLQLSDADIDYITDNFTRNSRECCRQSILTWYERRPSTVDISPVQQLITALRSCQLNLIADLLSDLPTRN</sequence>
<reference evidence="3 4" key="1">
    <citation type="submission" date="2020-08" db="EMBL/GenBank/DDBJ databases">
        <authorList>
            <person name="Hejnol A."/>
        </authorList>
    </citation>
    <scope>NUCLEOTIDE SEQUENCE [LARGE SCALE GENOMIC DNA]</scope>
</reference>
<comment type="caution">
    <text evidence="3">The sequence shown here is derived from an EMBL/GenBank/DDBJ whole genome shotgun (WGS) entry which is preliminary data.</text>
</comment>
<feature type="domain" description="Death" evidence="1">
    <location>
        <begin position="112"/>
        <end position="199"/>
    </location>
</feature>
<dbReference type="Pfam" id="PF00531">
    <property type="entry name" value="Death"/>
    <property type="match status" value="1"/>
</dbReference>
<dbReference type="Proteomes" id="UP000549394">
    <property type="component" value="Unassembled WGS sequence"/>
</dbReference>
<dbReference type="SMART" id="SM00005">
    <property type="entry name" value="DEATH"/>
    <property type="match status" value="1"/>
</dbReference>
<dbReference type="GO" id="GO:0089720">
    <property type="term" value="F:caspase binding"/>
    <property type="evidence" value="ECO:0007669"/>
    <property type="project" value="TreeGrafter"/>
</dbReference>
<evidence type="ECO:0000259" key="1">
    <source>
        <dbReference type="PROSITE" id="PS50017"/>
    </source>
</evidence>
<dbReference type="Pfam" id="PF01335">
    <property type="entry name" value="DED"/>
    <property type="match status" value="1"/>
</dbReference>
<dbReference type="CDD" id="cd08336">
    <property type="entry name" value="DED_FADD"/>
    <property type="match status" value="1"/>
</dbReference>
<dbReference type="GO" id="GO:0042981">
    <property type="term" value="P:regulation of apoptotic process"/>
    <property type="evidence" value="ECO:0007669"/>
    <property type="project" value="InterPro"/>
</dbReference>
<dbReference type="PANTHER" id="PTHR15077:SF10">
    <property type="entry name" value="FAS-ASSOCIATED DEATH DOMAIN PROTEIN"/>
    <property type="match status" value="1"/>
</dbReference>
<gene>
    <name evidence="3" type="ORF">DGYR_LOCUS3860</name>
</gene>
<dbReference type="SMART" id="SM00031">
    <property type="entry name" value="DED"/>
    <property type="match status" value="1"/>
</dbReference>
<keyword evidence="4" id="KW-1185">Reference proteome</keyword>
<dbReference type="InterPro" id="IPR000488">
    <property type="entry name" value="Death_dom"/>
</dbReference>
<dbReference type="InterPro" id="IPR001875">
    <property type="entry name" value="DED_dom"/>
</dbReference>
<dbReference type="Gene3D" id="1.10.533.10">
    <property type="entry name" value="Death Domain, Fas"/>
    <property type="match status" value="2"/>
</dbReference>
<dbReference type="GO" id="GO:0097191">
    <property type="term" value="P:extrinsic apoptotic signaling pathway"/>
    <property type="evidence" value="ECO:0007669"/>
    <property type="project" value="TreeGrafter"/>
</dbReference>
<dbReference type="PROSITE" id="PS50168">
    <property type="entry name" value="DED"/>
    <property type="match status" value="1"/>
</dbReference>